<feature type="domain" description="TNFR-Cys" evidence="2">
    <location>
        <begin position="265"/>
        <end position="295"/>
    </location>
</feature>
<sequence length="1256" mass="133119">MYNSLRKLRALMILLLFLLNTSLADQPGQGQRRLIETFSIITRDRYGDTWNGGVLSVTDVDTGEVVETFTGPENSCKYNPPEFTCERIETISLYCGSYSASTSGGSWPEERTWSIKNAAGSTVAEGAGTSIAHFSTVACMSCGFGRGSLSGTECKDCPEGKYSDVDGPGYCKVCPGGTYSDSTLASSIDTCLACDAGKASATTGATSESACVPCGANTYSGTASSELCSPCPEGKFSAAQATECVLPISCPAGKEPSSLTECSNCPGNTFSNLDSIDPCSTCPPGKYSERGAVECTLDVPPPIIISGMCSEAVRLNGIYRPVQKIKSGRFYFANENWMYLFWDSDCSGKGNPAYTNWWWLSYSVPSSTLENDLDEDGTCSGSGYIPSTSMAPPLGTNEWTILCGTGFISIPITVEFLATCPAGKEPISSTECEPCQANYFSSTSSTLPCDPCQEGTFSLGGSATCSAATCPAGQEPTSTTDCAPCQMNTYSSTSSTDLCAPCPKGTFSIGGPANTFSNVLSTELCSPCESGKYSDYGATQCTLDTPPAVLVSGVCLTSGYYNGFYKPIHKTKTGRWAFKNDNGRFLYWGSSCTGADYKYDESMWIFDGSLPSLSTDGVDTNGDCRYGGYTNSESLAPPIGNNIWMIKCNFQMTPNELSIEAIVSADHSVSTQLELVMAIDTRGADKMTPGDRLLVQSGTYTCNSAQECHNIKKMLVSGGNFGSIICTERSLGCVLDGEGKRDILWVDGTGKDKLAIKGIKFYRGNSTLHDPFSYGGGLGITNQAIVKLEFCSFDSCYAHQGGAIFLNGGTTLTAYGTSFKNNSAEGTSDDIGNGGDLAIYDSCPDGWTGIPEKGSPIITAGAVAYGTTTSFSIGSCTVCPLGKAGPRGWYDPSYSSTCEICTLGKYRSREVATCTICAAGQYNSNDGTDASLHKKCDSCPAGKYLSDEDTPVVTSHDSADDCSMCKAGTYSNDAAPLCIECKKGKYLANDGTDITHHDDESDCLECDAGKYNDHVGGISCASCGKGKYLTTKGATSETTCTLCEKGKYNDDVAQLQCKTCPPGKIAPSDGYEKCADCITGTYASAGMNMTECKQCDFNHFSDRTGAATCSRCEEGRWADFLGAVECQHCPQHFTFNHSQHTCICQDSFILVQDQNGKKHCTCKAGETLVDDKCAPCEDGRFKGFYGTERCEECDVKAIEGALETVFGAEKTSADSCACGVGKFAEEPDEDNKGTLGLRGICKNCADIDLPEGGASQ</sequence>
<feature type="chain" id="PRO_5040743662" description="TNFR-Cys domain-containing protein" evidence="1">
    <location>
        <begin position="25"/>
        <end position="1256"/>
    </location>
</feature>
<keyword evidence="1" id="KW-0732">Signal</keyword>
<dbReference type="AlphaFoldDB" id="A0A9W7KTX6"/>
<dbReference type="EMBL" id="BRXX01000426">
    <property type="protein sequence ID" value="GMI11195.1"/>
    <property type="molecule type" value="Genomic_DNA"/>
</dbReference>
<dbReference type="InterPro" id="IPR011050">
    <property type="entry name" value="Pectin_lyase_fold/virulence"/>
</dbReference>
<organism evidence="3 4">
    <name type="scientific">Triparma verrucosa</name>
    <dbReference type="NCBI Taxonomy" id="1606542"/>
    <lineage>
        <taxon>Eukaryota</taxon>
        <taxon>Sar</taxon>
        <taxon>Stramenopiles</taxon>
        <taxon>Ochrophyta</taxon>
        <taxon>Bolidophyceae</taxon>
        <taxon>Parmales</taxon>
        <taxon>Triparmaceae</taxon>
        <taxon>Triparma</taxon>
    </lineage>
</organism>
<feature type="domain" description="TNFR-Cys" evidence="2">
    <location>
        <begin position="214"/>
        <end position="244"/>
    </location>
</feature>
<keyword evidence="4" id="KW-1185">Reference proteome</keyword>
<feature type="domain" description="TNFR-Cys" evidence="2">
    <location>
        <begin position="1006"/>
        <end position="1040"/>
    </location>
</feature>
<dbReference type="SUPFAM" id="SSF51126">
    <property type="entry name" value="Pectin lyase-like"/>
    <property type="match status" value="1"/>
</dbReference>
<dbReference type="Gene3D" id="2.10.50.10">
    <property type="entry name" value="Tumor Necrosis Factor Receptor, subunit A, domain 2"/>
    <property type="match status" value="7"/>
</dbReference>
<dbReference type="PANTHER" id="PTHR46967:SF1">
    <property type="entry name" value="KERATIN-ASSOCIATED PROTEIN 16-1-LIKE"/>
    <property type="match status" value="1"/>
</dbReference>
<dbReference type="SMART" id="SM01411">
    <property type="entry name" value="Ephrin_rec_like"/>
    <property type="match status" value="10"/>
</dbReference>
<dbReference type="InterPro" id="IPR009030">
    <property type="entry name" value="Growth_fac_rcpt_cys_sf"/>
</dbReference>
<evidence type="ECO:0000256" key="1">
    <source>
        <dbReference type="SAM" id="SignalP"/>
    </source>
</evidence>
<feature type="domain" description="TNFR-Cys" evidence="2">
    <location>
        <begin position="1043"/>
        <end position="1074"/>
    </location>
</feature>
<feature type="signal peptide" evidence="1">
    <location>
        <begin position="1"/>
        <end position="24"/>
    </location>
</feature>
<proteinExistence type="predicted"/>
<name>A0A9W7KTX6_9STRA</name>
<evidence type="ECO:0000313" key="3">
    <source>
        <dbReference type="EMBL" id="GMI11195.1"/>
    </source>
</evidence>
<gene>
    <name evidence="3" type="ORF">TrVE_jg4515</name>
</gene>
<dbReference type="PANTHER" id="PTHR46967">
    <property type="entry name" value="INSULIN-LIKE GROWTH FACTOR BINDING PROTEIN,N-TERMINAL"/>
    <property type="match status" value="1"/>
</dbReference>
<feature type="domain" description="TNFR-Cys" evidence="2">
    <location>
        <begin position="965"/>
        <end position="993"/>
    </location>
</feature>
<dbReference type="SMART" id="SM00208">
    <property type="entry name" value="TNFR"/>
    <property type="match status" value="5"/>
</dbReference>
<dbReference type="Pfam" id="PF07699">
    <property type="entry name" value="Ephrin_rec_like"/>
    <property type="match status" value="2"/>
</dbReference>
<accession>A0A9W7KTX6</accession>
<comment type="caution">
    <text evidence="3">The sequence shown here is derived from an EMBL/GenBank/DDBJ whole genome shotgun (WGS) entry which is preliminary data.</text>
</comment>
<dbReference type="InterPro" id="IPR011641">
    <property type="entry name" value="Tyr-kin_ephrin_A/B_rcpt-like"/>
</dbReference>
<dbReference type="InterPro" id="IPR001368">
    <property type="entry name" value="TNFR/NGFR_Cys_rich_reg"/>
</dbReference>
<reference evidence="4" key="1">
    <citation type="journal article" date="2023" name="Commun. Biol.">
        <title>Genome analysis of Parmales, the sister group of diatoms, reveals the evolutionary specialization of diatoms from phago-mixotrophs to photoautotrophs.</title>
        <authorList>
            <person name="Ban H."/>
            <person name="Sato S."/>
            <person name="Yoshikawa S."/>
            <person name="Yamada K."/>
            <person name="Nakamura Y."/>
            <person name="Ichinomiya M."/>
            <person name="Sato N."/>
            <person name="Blanc-Mathieu R."/>
            <person name="Endo H."/>
            <person name="Kuwata A."/>
            <person name="Ogata H."/>
        </authorList>
    </citation>
    <scope>NUCLEOTIDE SEQUENCE [LARGE SCALE GENOMIC DNA]</scope>
    <source>
        <strain evidence="4">NIES 3699</strain>
    </source>
</reference>
<evidence type="ECO:0000313" key="4">
    <source>
        <dbReference type="Proteomes" id="UP001165160"/>
    </source>
</evidence>
<dbReference type="Proteomes" id="UP001165160">
    <property type="component" value="Unassembled WGS sequence"/>
</dbReference>
<dbReference type="SUPFAM" id="SSF57184">
    <property type="entry name" value="Growth factor receptor domain"/>
    <property type="match status" value="5"/>
</dbReference>
<evidence type="ECO:0000259" key="2">
    <source>
        <dbReference type="SMART" id="SM00208"/>
    </source>
</evidence>
<protein>
    <recommendedName>
        <fullName evidence="2">TNFR-Cys domain-containing protein</fullName>
    </recommendedName>
</protein>